<evidence type="ECO:0000313" key="3">
    <source>
        <dbReference type="Proteomes" id="UP000026915"/>
    </source>
</evidence>
<keyword evidence="1" id="KW-1133">Transmembrane helix</keyword>
<gene>
    <name evidence="2" type="ORF">TCM_011745</name>
</gene>
<evidence type="ECO:0000313" key="2">
    <source>
        <dbReference type="EMBL" id="EOY01966.1"/>
    </source>
</evidence>
<keyword evidence="3" id="KW-1185">Reference proteome</keyword>
<dbReference type="InParanoid" id="A0A061EAK4"/>
<dbReference type="EMBL" id="CM001880">
    <property type="protein sequence ID" value="EOY01966.1"/>
    <property type="molecule type" value="Genomic_DNA"/>
</dbReference>
<dbReference type="HOGENOM" id="CLU_2531993_0_0_1"/>
<name>A0A061EAK4_THECC</name>
<keyword evidence="1" id="KW-0472">Membrane</keyword>
<evidence type="ECO:0000256" key="1">
    <source>
        <dbReference type="SAM" id="Phobius"/>
    </source>
</evidence>
<dbReference type="Gramene" id="EOY01966">
    <property type="protein sequence ID" value="EOY01966"/>
    <property type="gene ID" value="TCM_011745"/>
</dbReference>
<dbReference type="Proteomes" id="UP000026915">
    <property type="component" value="Chromosome 2"/>
</dbReference>
<sequence>MRNLSFNFSHFKIKLNVILTSHQMNDVSKTLHLFFYFILYLIGFEIFLMMGKMCWDVTINRFIILSGDKVHSILAKQKENEEKA</sequence>
<organism evidence="2 3">
    <name type="scientific">Theobroma cacao</name>
    <name type="common">Cacao</name>
    <name type="synonym">Cocoa</name>
    <dbReference type="NCBI Taxonomy" id="3641"/>
    <lineage>
        <taxon>Eukaryota</taxon>
        <taxon>Viridiplantae</taxon>
        <taxon>Streptophyta</taxon>
        <taxon>Embryophyta</taxon>
        <taxon>Tracheophyta</taxon>
        <taxon>Spermatophyta</taxon>
        <taxon>Magnoliopsida</taxon>
        <taxon>eudicotyledons</taxon>
        <taxon>Gunneridae</taxon>
        <taxon>Pentapetalae</taxon>
        <taxon>rosids</taxon>
        <taxon>malvids</taxon>
        <taxon>Malvales</taxon>
        <taxon>Malvaceae</taxon>
        <taxon>Byttnerioideae</taxon>
        <taxon>Theobroma</taxon>
    </lineage>
</organism>
<reference evidence="2 3" key="1">
    <citation type="journal article" date="2013" name="Genome Biol.">
        <title>The genome sequence of the most widely cultivated cacao type and its use to identify candidate genes regulating pod color.</title>
        <authorList>
            <person name="Motamayor J.C."/>
            <person name="Mockaitis K."/>
            <person name="Schmutz J."/>
            <person name="Haiminen N."/>
            <person name="Iii D.L."/>
            <person name="Cornejo O."/>
            <person name="Findley S.D."/>
            <person name="Zheng P."/>
            <person name="Utro F."/>
            <person name="Royaert S."/>
            <person name="Saski C."/>
            <person name="Jenkins J."/>
            <person name="Podicheti R."/>
            <person name="Zhao M."/>
            <person name="Scheffler B.E."/>
            <person name="Stack J.C."/>
            <person name="Feltus F.A."/>
            <person name="Mustiga G.M."/>
            <person name="Amores F."/>
            <person name="Phillips W."/>
            <person name="Marelli J.P."/>
            <person name="May G.D."/>
            <person name="Shapiro H."/>
            <person name="Ma J."/>
            <person name="Bustamante C.D."/>
            <person name="Schnell R.J."/>
            <person name="Main D."/>
            <person name="Gilbert D."/>
            <person name="Parida L."/>
            <person name="Kuhn D.N."/>
        </authorList>
    </citation>
    <scope>NUCLEOTIDE SEQUENCE [LARGE SCALE GENOMIC DNA]</scope>
    <source>
        <strain evidence="3">cv. Matina 1-6</strain>
    </source>
</reference>
<accession>A0A061EAK4</accession>
<feature type="transmembrane region" description="Helical" evidence="1">
    <location>
        <begin position="33"/>
        <end position="51"/>
    </location>
</feature>
<proteinExistence type="predicted"/>
<keyword evidence="1" id="KW-0812">Transmembrane</keyword>
<protein>
    <submittedName>
        <fullName evidence="2">Uncharacterized protein</fullName>
    </submittedName>
</protein>
<dbReference type="AlphaFoldDB" id="A0A061EAK4"/>